<dbReference type="GO" id="GO:0005886">
    <property type="term" value="C:plasma membrane"/>
    <property type="evidence" value="ECO:0007669"/>
    <property type="project" value="TreeGrafter"/>
</dbReference>
<feature type="transmembrane region" description="Helical" evidence="9">
    <location>
        <begin position="212"/>
        <end position="230"/>
    </location>
</feature>
<keyword evidence="6" id="KW-1278">Translocase</keyword>
<keyword evidence="3" id="KW-0285">Flavoprotein</keyword>
<keyword evidence="5 9" id="KW-0812">Transmembrane</keyword>
<gene>
    <name evidence="10" type="ORF">ACX27_05900</name>
</gene>
<evidence type="ECO:0000256" key="4">
    <source>
        <dbReference type="ARBA" id="ARBA00022643"/>
    </source>
</evidence>
<dbReference type="OrthoDB" id="9776359at2"/>
<evidence type="ECO:0000256" key="5">
    <source>
        <dbReference type="ARBA" id="ARBA00022692"/>
    </source>
</evidence>
<dbReference type="PATRIC" id="fig|224013.5.peg.1431"/>
<keyword evidence="1" id="KW-0813">Transport</keyword>
<evidence type="ECO:0000313" key="11">
    <source>
        <dbReference type="Proteomes" id="UP000062645"/>
    </source>
</evidence>
<dbReference type="GO" id="GO:0055085">
    <property type="term" value="P:transmembrane transport"/>
    <property type="evidence" value="ECO:0007669"/>
    <property type="project" value="InterPro"/>
</dbReference>
<evidence type="ECO:0000256" key="8">
    <source>
        <dbReference type="ARBA" id="ARBA00023136"/>
    </source>
</evidence>
<dbReference type="RefSeq" id="WP_062289653.1">
    <property type="nucleotide sequence ID" value="NZ_CP012036.1"/>
</dbReference>
<accession>A0A0M3V4P0</accession>
<evidence type="ECO:0000313" key="10">
    <source>
        <dbReference type="EMBL" id="ALF52483.1"/>
    </source>
</evidence>
<evidence type="ECO:0000256" key="1">
    <source>
        <dbReference type="ARBA" id="ARBA00022448"/>
    </source>
</evidence>
<dbReference type="EMBL" id="CP012036">
    <property type="protein sequence ID" value="ALF52483.1"/>
    <property type="molecule type" value="Genomic_DNA"/>
</dbReference>
<dbReference type="PANTHER" id="PTHR30578:SF0">
    <property type="entry name" value="ION-TRANSLOCATING OXIDOREDUCTASE COMPLEX SUBUNIT D"/>
    <property type="match status" value="1"/>
</dbReference>
<keyword evidence="8 9" id="KW-0472">Membrane</keyword>
<reference evidence="10 11" key="2">
    <citation type="journal article" date="2016" name="Genome Announc.">
        <title>Draft Genome Sequence of the N2-Fixing Cyanobacterium Nostoc piscinale CENA21, Isolated from the Brazilian Amazon Floodplain.</title>
        <authorList>
            <person name="Leao T."/>
            <person name="Guimaraes P.I."/>
            <person name="de Melo A.G."/>
            <person name="Ramos R.T."/>
            <person name="Leao P.N."/>
            <person name="Silva A."/>
            <person name="Fiore M.F."/>
            <person name="Schneider M.P."/>
        </authorList>
    </citation>
    <scope>NUCLEOTIDE SEQUENCE [LARGE SCALE GENOMIC DNA]</scope>
    <source>
        <strain evidence="10 11">CENA21</strain>
    </source>
</reference>
<evidence type="ECO:0000256" key="2">
    <source>
        <dbReference type="ARBA" id="ARBA00022553"/>
    </source>
</evidence>
<proteinExistence type="predicted"/>
<keyword evidence="10" id="KW-0830">Ubiquinone</keyword>
<dbReference type="Pfam" id="PF03116">
    <property type="entry name" value="NQR2_RnfD_RnfE"/>
    <property type="match status" value="1"/>
</dbReference>
<keyword evidence="7 9" id="KW-1133">Transmembrane helix</keyword>
<dbReference type="PANTHER" id="PTHR30578">
    <property type="entry name" value="ELECTRON TRANSPORT COMPLEX PROTEIN RNFD"/>
    <property type="match status" value="1"/>
</dbReference>
<evidence type="ECO:0000256" key="9">
    <source>
        <dbReference type="SAM" id="Phobius"/>
    </source>
</evidence>
<keyword evidence="2" id="KW-0597">Phosphoprotein</keyword>
<evidence type="ECO:0000256" key="3">
    <source>
        <dbReference type="ARBA" id="ARBA00022630"/>
    </source>
</evidence>
<evidence type="ECO:0000256" key="6">
    <source>
        <dbReference type="ARBA" id="ARBA00022967"/>
    </source>
</evidence>
<reference evidence="11" key="1">
    <citation type="submission" date="2015-07" db="EMBL/GenBank/DDBJ databases">
        <title>Genome Of Nitrogen-Fixing Cyanobacterium Nostoc piscinale CENA21 From Solimoes/Amazon River Floodplain Sediments And Comparative Genomics To Uncover Biosynthetic Natural Products Potential.</title>
        <authorList>
            <person name="Leao T.F."/>
            <person name="Leao P.N."/>
            <person name="Guimaraes P.I."/>
            <person name="de Melo A.G.C."/>
            <person name="Ramos R.T.J."/>
            <person name="Silva A."/>
            <person name="Fiore M.F."/>
            <person name="Schneider M.P.C."/>
        </authorList>
    </citation>
    <scope>NUCLEOTIDE SEQUENCE [LARGE SCALE GENOMIC DNA]</scope>
    <source>
        <strain evidence="11">CENA21</strain>
    </source>
</reference>
<feature type="transmembrane region" description="Helical" evidence="9">
    <location>
        <begin position="182"/>
        <end position="200"/>
    </location>
</feature>
<protein>
    <submittedName>
        <fullName evidence="10">Na+-transporting NADH:ubiquinone oxidoreductase, subunit NqrB</fullName>
    </submittedName>
</protein>
<keyword evidence="11" id="KW-1185">Reference proteome</keyword>
<sequence>MLLKDIRDYQILFLGSFLVLGIGTRDWTLHPEFIGVAIASCLSTQWILSKLNSQEPEQKLNLRSALITSLGLSLLLRADHWTTMMLAGMSAIASKFCFKVGEKHFFNPANFGIITALTLTSDAWVSPGQWGEEWWYGLLFAGTGGLILKRIGRWDTTAAFLGSYSVLEAIRNLWLGWTWDVYWHRLMSGSLLLFALFMVTDPRSIPNAKIGRIVWAICIASLTFILRNNFFISTAVFWSLFALAPLTILIDWLWSSPRFSWLEAREEDKTPNSALQQEV</sequence>
<name>A0A0M3V4P0_9NOSO</name>
<organism evidence="10 11">
    <name type="scientific">Nostoc piscinale CENA21</name>
    <dbReference type="NCBI Taxonomy" id="224013"/>
    <lineage>
        <taxon>Bacteria</taxon>
        <taxon>Bacillati</taxon>
        <taxon>Cyanobacteriota</taxon>
        <taxon>Cyanophyceae</taxon>
        <taxon>Nostocales</taxon>
        <taxon>Nostocaceae</taxon>
        <taxon>Nostoc</taxon>
    </lineage>
</organism>
<dbReference type="InterPro" id="IPR004338">
    <property type="entry name" value="NqrB/RnfD"/>
</dbReference>
<keyword evidence="4" id="KW-0288">FMN</keyword>
<feature type="transmembrane region" description="Helical" evidence="9">
    <location>
        <begin position="236"/>
        <end position="254"/>
    </location>
</feature>
<dbReference type="KEGG" id="npz:ACX27_05900"/>
<dbReference type="AlphaFoldDB" id="A0A0M3V4P0"/>
<evidence type="ECO:0000256" key="7">
    <source>
        <dbReference type="ARBA" id="ARBA00022989"/>
    </source>
</evidence>
<dbReference type="Proteomes" id="UP000062645">
    <property type="component" value="Chromosome"/>
</dbReference>